<organism evidence="12 13">
    <name type="scientific">Amnimonas aquatica</name>
    <dbReference type="NCBI Taxonomy" id="2094561"/>
    <lineage>
        <taxon>Bacteria</taxon>
        <taxon>Pseudomonadati</taxon>
        <taxon>Pseudomonadota</taxon>
        <taxon>Gammaproteobacteria</taxon>
        <taxon>Moraxellales</taxon>
        <taxon>Moraxellaceae</taxon>
        <taxon>Amnimonas</taxon>
    </lineage>
</organism>
<evidence type="ECO:0000256" key="4">
    <source>
        <dbReference type="ARBA" id="ARBA00016337"/>
    </source>
</evidence>
<sequence length="166" mass="17579">MGEGAGVDDLAATLESLGVRDYLVGVAGSLRSLGRRPDGRTWQLAIEQPDGSGRPAQLLDLPAGGAISTSGSYRNYFEADGVRYSHTIDPSTGRPITHRGVSVTVVSPDPADVTLADAWATALNVLGPERGLALAEARGIAAYFIERTDDGFRSRHSSAFEPFLKH</sequence>
<comment type="cofactor">
    <cofactor evidence="1">
        <name>Mg(2+)</name>
        <dbReference type="ChEBI" id="CHEBI:18420"/>
    </cofactor>
</comment>
<comment type="similarity">
    <text evidence="2">Belongs to the ApbE family.</text>
</comment>
<keyword evidence="8" id="KW-0274">FAD</keyword>
<keyword evidence="6 12" id="KW-0808">Transferase</keyword>
<keyword evidence="13" id="KW-1185">Reference proteome</keyword>
<dbReference type="Proteomes" id="UP000243900">
    <property type="component" value="Unassembled WGS sequence"/>
</dbReference>
<keyword evidence="9" id="KW-0460">Magnesium</keyword>
<protein>
    <recommendedName>
        <fullName evidence="4">FAD:protein FMN transferase</fullName>
        <ecNumber evidence="3">2.7.1.180</ecNumber>
    </recommendedName>
    <alternativeName>
        <fullName evidence="10">Flavin transferase</fullName>
    </alternativeName>
</protein>
<name>A0A2P6ASJ1_9GAMM</name>
<dbReference type="EMBL" id="PTQZ01000110">
    <property type="protein sequence ID" value="PQA42776.1"/>
    <property type="molecule type" value="Genomic_DNA"/>
</dbReference>
<dbReference type="Gene3D" id="3.10.520.10">
    <property type="entry name" value="ApbE-like domains"/>
    <property type="match status" value="1"/>
</dbReference>
<dbReference type="InterPro" id="IPR003374">
    <property type="entry name" value="ApbE-like_sf"/>
</dbReference>
<evidence type="ECO:0000256" key="9">
    <source>
        <dbReference type="ARBA" id="ARBA00022842"/>
    </source>
</evidence>
<dbReference type="GO" id="GO:0016740">
    <property type="term" value="F:transferase activity"/>
    <property type="evidence" value="ECO:0007669"/>
    <property type="project" value="UniProtKB-KW"/>
</dbReference>
<dbReference type="Pfam" id="PF02424">
    <property type="entry name" value="ApbE"/>
    <property type="match status" value="1"/>
</dbReference>
<proteinExistence type="inferred from homology"/>
<reference evidence="13" key="1">
    <citation type="submission" date="2018-02" db="EMBL/GenBank/DDBJ databases">
        <title>Genome sequencing of Solimonas sp. HR-BB.</title>
        <authorList>
            <person name="Lee Y."/>
            <person name="Jeon C.O."/>
        </authorList>
    </citation>
    <scope>NUCLEOTIDE SEQUENCE [LARGE SCALE GENOMIC DNA]</scope>
    <source>
        <strain evidence="13">HR-E</strain>
    </source>
</reference>
<dbReference type="SUPFAM" id="SSF143631">
    <property type="entry name" value="ApbE-like"/>
    <property type="match status" value="1"/>
</dbReference>
<gene>
    <name evidence="12" type="ORF">C5O18_05685</name>
</gene>
<evidence type="ECO:0000256" key="2">
    <source>
        <dbReference type="ARBA" id="ARBA00008282"/>
    </source>
</evidence>
<evidence type="ECO:0000256" key="1">
    <source>
        <dbReference type="ARBA" id="ARBA00001946"/>
    </source>
</evidence>
<evidence type="ECO:0000256" key="10">
    <source>
        <dbReference type="ARBA" id="ARBA00031306"/>
    </source>
</evidence>
<evidence type="ECO:0000256" key="3">
    <source>
        <dbReference type="ARBA" id="ARBA00011955"/>
    </source>
</evidence>
<dbReference type="GO" id="GO:0046872">
    <property type="term" value="F:metal ion binding"/>
    <property type="evidence" value="ECO:0007669"/>
    <property type="project" value="UniProtKB-KW"/>
</dbReference>
<evidence type="ECO:0000256" key="6">
    <source>
        <dbReference type="ARBA" id="ARBA00022679"/>
    </source>
</evidence>
<keyword evidence="7" id="KW-0479">Metal-binding</keyword>
<evidence type="ECO:0000256" key="7">
    <source>
        <dbReference type="ARBA" id="ARBA00022723"/>
    </source>
</evidence>
<dbReference type="PANTHER" id="PTHR30040">
    <property type="entry name" value="THIAMINE BIOSYNTHESIS LIPOPROTEIN APBE"/>
    <property type="match status" value="1"/>
</dbReference>
<comment type="caution">
    <text evidence="12">The sequence shown here is derived from an EMBL/GenBank/DDBJ whole genome shotgun (WGS) entry which is preliminary data.</text>
</comment>
<comment type="catalytic activity">
    <reaction evidence="11">
        <text>L-threonyl-[protein] + FAD = FMN-L-threonyl-[protein] + AMP + H(+)</text>
        <dbReference type="Rhea" id="RHEA:36847"/>
        <dbReference type="Rhea" id="RHEA-COMP:11060"/>
        <dbReference type="Rhea" id="RHEA-COMP:11061"/>
        <dbReference type="ChEBI" id="CHEBI:15378"/>
        <dbReference type="ChEBI" id="CHEBI:30013"/>
        <dbReference type="ChEBI" id="CHEBI:57692"/>
        <dbReference type="ChEBI" id="CHEBI:74257"/>
        <dbReference type="ChEBI" id="CHEBI:456215"/>
        <dbReference type="EC" id="2.7.1.180"/>
    </reaction>
</comment>
<dbReference type="AlphaFoldDB" id="A0A2P6ASJ1"/>
<dbReference type="PANTHER" id="PTHR30040:SF2">
    <property type="entry name" value="FAD:PROTEIN FMN TRANSFERASE"/>
    <property type="match status" value="1"/>
</dbReference>
<evidence type="ECO:0000313" key="13">
    <source>
        <dbReference type="Proteomes" id="UP000243900"/>
    </source>
</evidence>
<dbReference type="EC" id="2.7.1.180" evidence="3"/>
<evidence type="ECO:0000256" key="5">
    <source>
        <dbReference type="ARBA" id="ARBA00022630"/>
    </source>
</evidence>
<evidence type="ECO:0000313" key="12">
    <source>
        <dbReference type="EMBL" id="PQA42776.1"/>
    </source>
</evidence>
<accession>A0A2P6ASJ1</accession>
<evidence type="ECO:0000256" key="11">
    <source>
        <dbReference type="ARBA" id="ARBA00048540"/>
    </source>
</evidence>
<dbReference type="InterPro" id="IPR024932">
    <property type="entry name" value="ApbE"/>
</dbReference>
<keyword evidence="5" id="KW-0285">Flavoprotein</keyword>
<evidence type="ECO:0000256" key="8">
    <source>
        <dbReference type="ARBA" id="ARBA00022827"/>
    </source>
</evidence>